<sequence length="147" mass="16302">MLLIHLSNTKKNWWHALESVDQGWVRWKCILLPAGAFFNLTHKRGLQRREVSSFVVVGEGRCIATEIQRGRCCRRQAREGKGGASLPKSSEGGATVVEQGRREVCRHRNLARRCCHCRAREKGGASSSKSSEGGVAVIEQGSKGEWS</sequence>
<evidence type="ECO:0000313" key="1">
    <source>
        <dbReference type="EMBL" id="KAJ0048792.1"/>
    </source>
</evidence>
<dbReference type="Proteomes" id="UP001163603">
    <property type="component" value="Chromosome 2"/>
</dbReference>
<reference evidence="2" key="1">
    <citation type="journal article" date="2023" name="G3 (Bethesda)">
        <title>Genome assembly and association tests identify interacting loci associated with vigor, precocity, and sex in interspecific pistachio rootstocks.</title>
        <authorList>
            <person name="Palmer W."/>
            <person name="Jacygrad E."/>
            <person name="Sagayaradj S."/>
            <person name="Cavanaugh K."/>
            <person name="Han R."/>
            <person name="Bertier L."/>
            <person name="Beede B."/>
            <person name="Kafkas S."/>
            <person name="Golino D."/>
            <person name="Preece J."/>
            <person name="Michelmore R."/>
        </authorList>
    </citation>
    <scope>NUCLEOTIDE SEQUENCE [LARGE SCALE GENOMIC DNA]</scope>
</reference>
<gene>
    <name evidence="1" type="ORF">Pint_15866</name>
</gene>
<name>A0ACC0ZFA1_9ROSI</name>
<comment type="caution">
    <text evidence="1">The sequence shown here is derived from an EMBL/GenBank/DDBJ whole genome shotgun (WGS) entry which is preliminary data.</text>
</comment>
<organism evidence="1 2">
    <name type="scientific">Pistacia integerrima</name>
    <dbReference type="NCBI Taxonomy" id="434235"/>
    <lineage>
        <taxon>Eukaryota</taxon>
        <taxon>Viridiplantae</taxon>
        <taxon>Streptophyta</taxon>
        <taxon>Embryophyta</taxon>
        <taxon>Tracheophyta</taxon>
        <taxon>Spermatophyta</taxon>
        <taxon>Magnoliopsida</taxon>
        <taxon>eudicotyledons</taxon>
        <taxon>Gunneridae</taxon>
        <taxon>Pentapetalae</taxon>
        <taxon>rosids</taxon>
        <taxon>malvids</taxon>
        <taxon>Sapindales</taxon>
        <taxon>Anacardiaceae</taxon>
        <taxon>Pistacia</taxon>
    </lineage>
</organism>
<protein>
    <submittedName>
        <fullName evidence="1">Uncharacterized protein</fullName>
    </submittedName>
</protein>
<keyword evidence="2" id="KW-1185">Reference proteome</keyword>
<proteinExistence type="predicted"/>
<dbReference type="EMBL" id="CM047737">
    <property type="protein sequence ID" value="KAJ0048792.1"/>
    <property type="molecule type" value="Genomic_DNA"/>
</dbReference>
<evidence type="ECO:0000313" key="2">
    <source>
        <dbReference type="Proteomes" id="UP001163603"/>
    </source>
</evidence>
<accession>A0ACC0ZFA1</accession>